<name>A0ABN8QHM8_9CNID</name>
<dbReference type="InterPro" id="IPR035979">
    <property type="entry name" value="RBD_domain_sf"/>
</dbReference>
<feature type="domain" description="RRM" evidence="5">
    <location>
        <begin position="63"/>
        <end position="144"/>
    </location>
</feature>
<dbReference type="CDD" id="cd00590">
    <property type="entry name" value="RRM_SF"/>
    <property type="match status" value="3"/>
</dbReference>
<dbReference type="InterPro" id="IPR000504">
    <property type="entry name" value="RRM_dom"/>
</dbReference>
<dbReference type="InterPro" id="IPR012677">
    <property type="entry name" value="Nucleotide-bd_a/b_plait_sf"/>
</dbReference>
<dbReference type="Proteomes" id="UP001159405">
    <property type="component" value="Unassembled WGS sequence"/>
</dbReference>
<feature type="compositionally biased region" description="Basic and acidic residues" evidence="4">
    <location>
        <begin position="869"/>
        <end position="892"/>
    </location>
</feature>
<feature type="region of interest" description="Disordered" evidence="4">
    <location>
        <begin position="863"/>
        <end position="895"/>
    </location>
</feature>
<dbReference type="EMBL" id="CALNXK010000130">
    <property type="protein sequence ID" value="CAH3164652.1"/>
    <property type="molecule type" value="Genomic_DNA"/>
</dbReference>
<keyword evidence="2" id="KW-0539">Nucleus</keyword>
<feature type="domain" description="RRM" evidence="5">
    <location>
        <begin position="245"/>
        <end position="327"/>
    </location>
</feature>
<proteinExistence type="predicted"/>
<dbReference type="PANTHER" id="PTHR48033:SF10">
    <property type="entry name" value="RNA-BINDING PROTEIN SQUID"/>
    <property type="match status" value="1"/>
</dbReference>
<keyword evidence="7" id="KW-1185">Reference proteome</keyword>
<comment type="caution">
    <text evidence="6">The sequence shown here is derived from an EMBL/GenBank/DDBJ whole genome shotgun (WGS) entry which is preliminary data.</text>
</comment>
<dbReference type="PROSITE" id="PS50102">
    <property type="entry name" value="RRM"/>
    <property type="match status" value="3"/>
</dbReference>
<dbReference type="Pfam" id="PF00076">
    <property type="entry name" value="RRM_1"/>
    <property type="match status" value="2"/>
</dbReference>
<dbReference type="SMART" id="SM00360">
    <property type="entry name" value="RRM"/>
    <property type="match status" value="4"/>
</dbReference>
<organism evidence="6 7">
    <name type="scientific">Porites lobata</name>
    <dbReference type="NCBI Taxonomy" id="104759"/>
    <lineage>
        <taxon>Eukaryota</taxon>
        <taxon>Metazoa</taxon>
        <taxon>Cnidaria</taxon>
        <taxon>Anthozoa</taxon>
        <taxon>Hexacorallia</taxon>
        <taxon>Scleractinia</taxon>
        <taxon>Fungiina</taxon>
        <taxon>Poritidae</taxon>
        <taxon>Porites</taxon>
    </lineage>
</organism>
<accession>A0ABN8QHM8</accession>
<reference evidence="6 7" key="1">
    <citation type="submission" date="2022-05" db="EMBL/GenBank/DDBJ databases">
        <authorList>
            <consortium name="Genoscope - CEA"/>
            <person name="William W."/>
        </authorList>
    </citation>
    <scope>NUCLEOTIDE SEQUENCE [LARGE SCALE GENOMIC DNA]</scope>
</reference>
<dbReference type="PANTHER" id="PTHR48033">
    <property type="entry name" value="RNA-BINDING (RRM/RBD/RNP MOTIFS) FAMILY PROTEIN"/>
    <property type="match status" value="1"/>
</dbReference>
<feature type="region of interest" description="Disordered" evidence="4">
    <location>
        <begin position="582"/>
        <end position="644"/>
    </location>
</feature>
<sequence>MALFLLRSTSANSVFCRTGPSFLPLLRSLKVRNVSSTSADLSEVQSTEHEEKRDLRTVDTSIRRLHVGNLLKGKDYTTEDTVFKYFSQYGEIEKLEYFRHKLTNFPRGFAFVTFRDAKSAQKVLARADSHIIDGHNVTVDIPLKMAKPAERQKKELTVLVNKISKNVCRKEIEDHFSQFGEVNKVFLAHKDPKDENVCSYYVMFRSLSAVKKALEQPTQKIANQDIDAQVMEFPRKPKEFSGKTKCISITSVPDDLNVENLRDYFEKFGDVECVDFIVHGGNASYSFDKDANVAFVRFPHEAIVDGILENKFHIINGSEVKVSRYHDPSNLASARLRELKLSVEGLPLATRPMAVQEYFEKTFGVVPNGVFLNQHRVLVDRKLICIVRFSDKREVERVLKEQRGTFHGQPLYFRRLVWKKEENIAGDENDGDGLQLNLQIREMCKKYHKPHGPALATLNVSVRNGRPAKQCKELLDFLKDQVLPKTLKLINLKKIKDMKDEEKNELGANWLSCIRPGKTMKRKEETRINLSRGLQTSRGYCSDTENSTQECRERSNLLGIQAQSQVSKAGILATPVLSRPQFLRKTSANEKEKRKGQDKSMPIKCSLTRKGKEKDKRKSNTDEQNPDFERNLIRPLHTKNCQERRKHDVNLVSCKREKGESSHRVDPKCVQSNQPDWYSSSDVSASDSFVGFYVSKKSTEENDSSKVGNSSSNLSGSDSFSIEPFGAHGARSLQTFASTIVGKICEVAFSRCVKETTKDIAIKFVAEIVLKAKNKLAEKETVNCCYEDLNGNMGREEVKSPSFSKVWKYELFPHHSLVNTENNIQRCNDVSSGFGIHMTTYEQALQGRDENLALINQTLQLGSRASHGNSKEKENKNKTQTDVKMCPDRTPSEDSNDLVVSYVDLTNTERLIADEKSSFGNEPSFLRRFLYKRTVSESQASERKHWSPLETQERNLRSSHSSTLSCNTMTKQFRSSSCPVVSEDDVLFENMLSHHRDVYDSLSRRTWVRDIPR</sequence>
<feature type="compositionally biased region" description="Basic and acidic residues" evidence="4">
    <location>
        <begin position="610"/>
        <end position="632"/>
    </location>
</feature>
<evidence type="ECO:0000256" key="3">
    <source>
        <dbReference type="PROSITE-ProRule" id="PRU00176"/>
    </source>
</evidence>
<keyword evidence="3" id="KW-0694">RNA-binding</keyword>
<feature type="compositionally biased region" description="Basic and acidic residues" evidence="4">
    <location>
        <begin position="587"/>
        <end position="598"/>
    </location>
</feature>
<evidence type="ECO:0000313" key="6">
    <source>
        <dbReference type="EMBL" id="CAH3164652.1"/>
    </source>
</evidence>
<feature type="region of interest" description="Disordered" evidence="4">
    <location>
        <begin position="940"/>
        <end position="963"/>
    </location>
</feature>
<feature type="region of interest" description="Disordered" evidence="4">
    <location>
        <begin position="662"/>
        <end position="684"/>
    </location>
</feature>
<evidence type="ECO:0000259" key="5">
    <source>
        <dbReference type="PROSITE" id="PS50102"/>
    </source>
</evidence>
<comment type="subcellular location">
    <subcellularLocation>
        <location evidence="1">Nucleus</location>
    </subcellularLocation>
</comment>
<evidence type="ECO:0000256" key="2">
    <source>
        <dbReference type="ARBA" id="ARBA00023242"/>
    </source>
</evidence>
<evidence type="ECO:0000256" key="4">
    <source>
        <dbReference type="SAM" id="MobiDB-lite"/>
    </source>
</evidence>
<dbReference type="SUPFAM" id="SSF54928">
    <property type="entry name" value="RNA-binding domain, RBD"/>
    <property type="match status" value="2"/>
</dbReference>
<protein>
    <recommendedName>
        <fullName evidence="5">RRM domain-containing protein</fullName>
    </recommendedName>
</protein>
<gene>
    <name evidence="6" type="ORF">PLOB_00006788</name>
</gene>
<evidence type="ECO:0000256" key="1">
    <source>
        <dbReference type="ARBA" id="ARBA00004123"/>
    </source>
</evidence>
<feature type="domain" description="RRM" evidence="5">
    <location>
        <begin position="156"/>
        <end position="238"/>
    </location>
</feature>
<dbReference type="Gene3D" id="3.30.70.330">
    <property type="match status" value="3"/>
</dbReference>
<feature type="compositionally biased region" description="Basic and acidic residues" evidence="4">
    <location>
        <begin position="940"/>
        <end position="956"/>
    </location>
</feature>
<evidence type="ECO:0000313" key="7">
    <source>
        <dbReference type="Proteomes" id="UP001159405"/>
    </source>
</evidence>